<comment type="pathway">
    <text evidence="1 8">Metabolic intermediate biosynthesis; chorismate biosynthesis; chorismate from D-erythrose 4-phosphate and phosphoenolpyruvate: step 4/7.</text>
</comment>
<feature type="domain" description="Quinate/shikimate 5-dehydrogenase/glutamyl-tRNA reductase" evidence="9">
    <location>
        <begin position="115"/>
        <end position="182"/>
    </location>
</feature>
<feature type="active site" description="Proton acceptor" evidence="8">
    <location>
        <position position="65"/>
    </location>
</feature>
<accession>A0ABN1KUR9</accession>
<dbReference type="InterPro" id="IPR011342">
    <property type="entry name" value="Shikimate_DH"/>
</dbReference>
<dbReference type="SUPFAM" id="SSF53223">
    <property type="entry name" value="Aminoacid dehydrogenase-like, N-terminal domain"/>
    <property type="match status" value="1"/>
</dbReference>
<evidence type="ECO:0000259" key="9">
    <source>
        <dbReference type="Pfam" id="PF01488"/>
    </source>
</evidence>
<dbReference type="InterPro" id="IPR022893">
    <property type="entry name" value="Shikimate_DH_fam"/>
</dbReference>
<organism evidence="11 12">
    <name type="scientific">Clostridium subterminale</name>
    <dbReference type="NCBI Taxonomy" id="1550"/>
    <lineage>
        <taxon>Bacteria</taxon>
        <taxon>Bacillati</taxon>
        <taxon>Bacillota</taxon>
        <taxon>Clostridia</taxon>
        <taxon>Eubacteriales</taxon>
        <taxon>Clostridiaceae</taxon>
        <taxon>Clostridium</taxon>
    </lineage>
</organism>
<comment type="caution">
    <text evidence="11">The sequence shown here is derived from an EMBL/GenBank/DDBJ whole genome shotgun (WGS) entry which is preliminary data.</text>
</comment>
<comment type="caution">
    <text evidence="8">Lacks conserved residue(s) required for the propagation of feature annotation.</text>
</comment>
<evidence type="ECO:0000256" key="7">
    <source>
        <dbReference type="ARBA" id="ARBA00049442"/>
    </source>
</evidence>
<dbReference type="InterPro" id="IPR036291">
    <property type="entry name" value="NAD(P)-bd_dom_sf"/>
</dbReference>
<dbReference type="PANTHER" id="PTHR21089">
    <property type="entry name" value="SHIKIMATE DEHYDROGENASE"/>
    <property type="match status" value="1"/>
</dbReference>
<dbReference type="Pfam" id="PF08501">
    <property type="entry name" value="Shikimate_dh_N"/>
    <property type="match status" value="1"/>
</dbReference>
<evidence type="ECO:0000259" key="10">
    <source>
        <dbReference type="Pfam" id="PF08501"/>
    </source>
</evidence>
<evidence type="ECO:0000256" key="6">
    <source>
        <dbReference type="ARBA" id="ARBA00023141"/>
    </source>
</evidence>
<comment type="function">
    <text evidence="8">Involved in the biosynthesis of the chorismate, which leads to the biosynthesis of aromatic amino acids. Catalyzes the reversible NADPH linked reduction of 3-dehydroshikimate (DHSA) to yield shikimate (SA).</text>
</comment>
<keyword evidence="4 8" id="KW-0521">NADP</keyword>
<keyword evidence="5 8" id="KW-0560">Oxidoreductase</keyword>
<keyword evidence="12" id="KW-1185">Reference proteome</keyword>
<feature type="binding site" evidence="8">
    <location>
        <begin position="125"/>
        <end position="129"/>
    </location>
    <ligand>
        <name>NADP(+)</name>
        <dbReference type="ChEBI" id="CHEBI:58349"/>
    </ligand>
</feature>
<feature type="domain" description="Shikimate dehydrogenase substrate binding N-terminal" evidence="10">
    <location>
        <begin position="6"/>
        <end position="88"/>
    </location>
</feature>
<sequence length="270" mass="30270">MEFYGILGEKLGHSLSPRIHKIIFQAMEVEGAYKLFEIPKGNLGKFIDALKLLKIKGASVTIPYKEEIMKYLDEISPEAQRIGAVNTISLEENKLYGYNTDYYGFGYMLKVHNVNIQDSVAVILGNGGATKAAMCYLLDNEVKKIYIVSRTPEKIKGINHEKVQLISYEHLKEIKGDMIINATPVGMFPNEDATPVNDTIINNFQTVVDIVYNPSETKFLSKGRGLGKKVVGGLSMLIGQGVKAQEIWQKNSIDDQVIKDIYEILNREFS</sequence>
<dbReference type="InterPro" id="IPR006151">
    <property type="entry name" value="Shikm_DH/Glu-tRNA_Rdtase"/>
</dbReference>
<dbReference type="Gene3D" id="3.40.50.720">
    <property type="entry name" value="NAD(P)-binding Rossmann-like Domain"/>
    <property type="match status" value="1"/>
</dbReference>
<protein>
    <recommendedName>
        <fullName evidence="2 8">Shikimate dehydrogenase (NADP(+))</fullName>
        <shortName evidence="8">SDH</shortName>
        <ecNumber evidence="2 8">1.1.1.25</ecNumber>
    </recommendedName>
</protein>
<name>A0ABN1KUR9_CLOSU</name>
<feature type="binding site" evidence="8">
    <location>
        <position position="233"/>
    </location>
    <ligand>
        <name>NADP(+)</name>
        <dbReference type="ChEBI" id="CHEBI:58349"/>
    </ligand>
</feature>
<evidence type="ECO:0000256" key="1">
    <source>
        <dbReference type="ARBA" id="ARBA00004871"/>
    </source>
</evidence>
<feature type="binding site" evidence="8">
    <location>
        <position position="61"/>
    </location>
    <ligand>
        <name>shikimate</name>
        <dbReference type="ChEBI" id="CHEBI:36208"/>
    </ligand>
</feature>
<dbReference type="Gene3D" id="3.40.50.10860">
    <property type="entry name" value="Leucine Dehydrogenase, chain A, domain 1"/>
    <property type="match status" value="1"/>
</dbReference>
<keyword evidence="6 8" id="KW-0057">Aromatic amino acid biosynthesis</keyword>
<dbReference type="Pfam" id="PF01488">
    <property type="entry name" value="Shikimate_DH"/>
    <property type="match status" value="1"/>
</dbReference>
<evidence type="ECO:0000256" key="4">
    <source>
        <dbReference type="ARBA" id="ARBA00022857"/>
    </source>
</evidence>
<evidence type="ECO:0000256" key="8">
    <source>
        <dbReference type="HAMAP-Rule" id="MF_00222"/>
    </source>
</evidence>
<evidence type="ECO:0000313" key="11">
    <source>
        <dbReference type="EMBL" id="GAA0776460.1"/>
    </source>
</evidence>
<dbReference type="CDD" id="cd01065">
    <property type="entry name" value="NAD_bind_Shikimate_DH"/>
    <property type="match status" value="1"/>
</dbReference>
<dbReference type="HAMAP" id="MF_00222">
    <property type="entry name" value="Shikimate_DH_AroE"/>
    <property type="match status" value="1"/>
</dbReference>
<feature type="binding site" evidence="8">
    <location>
        <position position="212"/>
    </location>
    <ligand>
        <name>shikimate</name>
        <dbReference type="ChEBI" id="CHEBI:36208"/>
    </ligand>
</feature>
<reference evidence="11 12" key="1">
    <citation type="journal article" date="2019" name="Int. J. Syst. Evol. Microbiol.">
        <title>The Global Catalogue of Microorganisms (GCM) 10K type strain sequencing project: providing services to taxonomists for standard genome sequencing and annotation.</title>
        <authorList>
            <consortium name="The Broad Institute Genomics Platform"/>
            <consortium name="The Broad Institute Genome Sequencing Center for Infectious Disease"/>
            <person name="Wu L."/>
            <person name="Ma J."/>
        </authorList>
    </citation>
    <scope>NUCLEOTIDE SEQUENCE [LARGE SCALE GENOMIC DNA]</scope>
    <source>
        <strain evidence="11 12">JCM 1417</strain>
    </source>
</reference>
<dbReference type="InterPro" id="IPR046346">
    <property type="entry name" value="Aminoacid_DH-like_N_sf"/>
</dbReference>
<evidence type="ECO:0000256" key="3">
    <source>
        <dbReference type="ARBA" id="ARBA00022605"/>
    </source>
</evidence>
<feature type="binding site" evidence="8">
    <location>
        <position position="240"/>
    </location>
    <ligand>
        <name>shikimate</name>
        <dbReference type="ChEBI" id="CHEBI:36208"/>
    </ligand>
</feature>
<dbReference type="Proteomes" id="UP001501047">
    <property type="component" value="Unassembled WGS sequence"/>
</dbReference>
<comment type="catalytic activity">
    <reaction evidence="7 8">
        <text>shikimate + NADP(+) = 3-dehydroshikimate + NADPH + H(+)</text>
        <dbReference type="Rhea" id="RHEA:17737"/>
        <dbReference type="ChEBI" id="CHEBI:15378"/>
        <dbReference type="ChEBI" id="CHEBI:16630"/>
        <dbReference type="ChEBI" id="CHEBI:36208"/>
        <dbReference type="ChEBI" id="CHEBI:57783"/>
        <dbReference type="ChEBI" id="CHEBI:58349"/>
        <dbReference type="EC" id="1.1.1.25"/>
    </reaction>
</comment>
<proteinExistence type="inferred from homology"/>
<feature type="binding site" evidence="8">
    <location>
        <begin position="14"/>
        <end position="16"/>
    </location>
    <ligand>
        <name>shikimate</name>
        <dbReference type="ChEBI" id="CHEBI:36208"/>
    </ligand>
</feature>
<comment type="similarity">
    <text evidence="8">Belongs to the shikimate dehydrogenase family.</text>
</comment>
<dbReference type="InterPro" id="IPR013708">
    <property type="entry name" value="Shikimate_DH-bd_N"/>
</dbReference>
<feature type="binding site" evidence="8">
    <location>
        <position position="210"/>
    </location>
    <ligand>
        <name>NADP(+)</name>
        <dbReference type="ChEBI" id="CHEBI:58349"/>
    </ligand>
</feature>
<dbReference type="PANTHER" id="PTHR21089:SF1">
    <property type="entry name" value="BIFUNCTIONAL 3-DEHYDROQUINATE DEHYDRATASE_SHIKIMATE DEHYDROGENASE, CHLOROPLASTIC"/>
    <property type="match status" value="1"/>
</dbReference>
<evidence type="ECO:0000313" key="12">
    <source>
        <dbReference type="Proteomes" id="UP001501047"/>
    </source>
</evidence>
<keyword evidence="3 8" id="KW-0028">Amino-acid biosynthesis</keyword>
<evidence type="ECO:0000256" key="5">
    <source>
        <dbReference type="ARBA" id="ARBA00023002"/>
    </source>
</evidence>
<dbReference type="NCBIfam" id="TIGR00507">
    <property type="entry name" value="aroE"/>
    <property type="match status" value="1"/>
</dbReference>
<dbReference type="EMBL" id="BAAACI010000007">
    <property type="protein sequence ID" value="GAA0776460.1"/>
    <property type="molecule type" value="Genomic_DNA"/>
</dbReference>
<comment type="subunit">
    <text evidence="8">Homodimer.</text>
</comment>
<evidence type="ECO:0000256" key="2">
    <source>
        <dbReference type="ARBA" id="ARBA00012962"/>
    </source>
</evidence>
<feature type="binding site" evidence="8">
    <location>
        <position position="101"/>
    </location>
    <ligand>
        <name>shikimate</name>
        <dbReference type="ChEBI" id="CHEBI:36208"/>
    </ligand>
</feature>
<dbReference type="SUPFAM" id="SSF51735">
    <property type="entry name" value="NAD(P)-binding Rossmann-fold domains"/>
    <property type="match status" value="1"/>
</dbReference>
<feature type="binding site" evidence="8">
    <location>
        <position position="86"/>
    </location>
    <ligand>
        <name>shikimate</name>
        <dbReference type="ChEBI" id="CHEBI:36208"/>
    </ligand>
</feature>
<dbReference type="RefSeq" id="WP_343827284.1">
    <property type="nucleotide sequence ID" value="NZ_BAAACI010000007.1"/>
</dbReference>
<gene>
    <name evidence="8 11" type="primary">aroE</name>
    <name evidence="11" type="ORF">GCM10008908_29910</name>
</gene>
<dbReference type="EC" id="1.1.1.25" evidence="2 8"/>